<name>A0A4T0MCW6_9BASI</name>
<dbReference type="InterPro" id="IPR009057">
    <property type="entry name" value="Homeodomain-like_sf"/>
</dbReference>
<organism evidence="1 2">
    <name type="scientific">Wallemia mellicola</name>
    <dbReference type="NCBI Taxonomy" id="1708541"/>
    <lineage>
        <taxon>Eukaryota</taxon>
        <taxon>Fungi</taxon>
        <taxon>Dikarya</taxon>
        <taxon>Basidiomycota</taxon>
        <taxon>Wallemiomycotina</taxon>
        <taxon>Wallemiomycetes</taxon>
        <taxon>Wallemiales</taxon>
        <taxon>Wallemiaceae</taxon>
        <taxon>Wallemia</taxon>
    </lineage>
</organism>
<dbReference type="Proteomes" id="UP000310685">
    <property type="component" value="Unassembled WGS sequence"/>
</dbReference>
<dbReference type="SUPFAM" id="SSF46689">
    <property type="entry name" value="Homeodomain-like"/>
    <property type="match status" value="1"/>
</dbReference>
<evidence type="ECO:0000313" key="1">
    <source>
        <dbReference type="EMBL" id="TIB80904.1"/>
    </source>
</evidence>
<comment type="caution">
    <text evidence="1">The sequence shown here is derived from an EMBL/GenBank/DDBJ whole genome shotgun (WGS) entry which is preliminary data.</text>
</comment>
<accession>A0A4T0MCW6</accession>
<evidence type="ECO:0008006" key="3">
    <source>
        <dbReference type="Google" id="ProtNLM"/>
    </source>
</evidence>
<dbReference type="EMBL" id="SPRC01000012">
    <property type="protein sequence ID" value="TIB80904.1"/>
    <property type="molecule type" value="Genomic_DNA"/>
</dbReference>
<gene>
    <name evidence="1" type="ORF">E3Q22_01582</name>
</gene>
<evidence type="ECO:0000313" key="2">
    <source>
        <dbReference type="Proteomes" id="UP000310685"/>
    </source>
</evidence>
<protein>
    <recommendedName>
        <fullName evidence="3">Myb-like domain-containing protein</fullName>
    </recommendedName>
</protein>
<dbReference type="AlphaFoldDB" id="A0A4T0MCW6"/>
<proteinExistence type="predicted"/>
<sequence>MSDADCSRRSHVARSIAWSVQIKEEAERLKNGLEWESSVLITNNNKIGVHSTAPTQLVELPLQRDIYNNTPLTQLAERREEYLEARNVIPFAKNETENLRNVVRATYRTSCCDDTSISDAEVDKRVQASRIDWNRVSDGMLTCRLPGECRIRWQNVDNPRLNNQPLDDSDLKILLEIYENHKDNMEHDSLVAFWSAIAKDFSGEDTTRSAHFCMKEVGKYLSRDIIDNRKYSKTKNLKRKY</sequence>
<reference evidence="1 2" key="1">
    <citation type="submission" date="2019-03" db="EMBL/GenBank/DDBJ databases">
        <title>Sequencing 25 genomes of Wallemia mellicola.</title>
        <authorList>
            <person name="Gostincar C."/>
        </authorList>
    </citation>
    <scope>NUCLEOTIDE SEQUENCE [LARGE SCALE GENOMIC DNA]</scope>
    <source>
        <strain evidence="1 2">EXF-6152</strain>
    </source>
</reference>